<dbReference type="Proteomes" id="UP000469952">
    <property type="component" value="Unassembled WGS sequence"/>
</dbReference>
<organism evidence="1 2">
    <name type="scientific">Leuconostoc mesenteroides</name>
    <dbReference type="NCBI Taxonomy" id="1245"/>
    <lineage>
        <taxon>Bacteria</taxon>
        <taxon>Bacillati</taxon>
        <taxon>Bacillota</taxon>
        <taxon>Bacilli</taxon>
        <taxon>Lactobacillales</taxon>
        <taxon>Lactobacillaceae</taxon>
        <taxon>Leuconostoc</taxon>
    </lineage>
</organism>
<gene>
    <name evidence="1" type="ORF">GFV13_04925</name>
</gene>
<name>A0A843Z1Q0_LEUME</name>
<dbReference type="EMBL" id="WIPA01000006">
    <property type="protein sequence ID" value="MQR26635.1"/>
    <property type="molecule type" value="Genomic_DNA"/>
</dbReference>
<dbReference type="AlphaFoldDB" id="A0A843Z1Q0"/>
<comment type="caution">
    <text evidence="1">The sequence shown here is derived from an EMBL/GenBank/DDBJ whole genome shotgun (WGS) entry which is preliminary data.</text>
</comment>
<reference evidence="1 2" key="1">
    <citation type="submission" date="2019-10" db="EMBL/GenBank/DDBJ databases">
        <title>WGS of Leuconostoc mesenteroides.</title>
        <authorList>
            <person name="Melo Bolivar J."/>
            <person name="Marino-Ramirez L."/>
            <person name="Villamil Diaz L.M."/>
        </authorList>
    </citation>
    <scope>NUCLEOTIDE SEQUENCE [LARGE SCALE GENOMIC DNA]</scope>
    <source>
        <strain evidence="1 2">M11</strain>
    </source>
</reference>
<evidence type="ECO:0000313" key="1">
    <source>
        <dbReference type="EMBL" id="MQR26635.1"/>
    </source>
</evidence>
<accession>A0A843Z1Q0</accession>
<proteinExistence type="predicted"/>
<evidence type="ECO:0000313" key="2">
    <source>
        <dbReference type="Proteomes" id="UP000469952"/>
    </source>
</evidence>
<sequence length="69" mass="8063">MHEKTTLCLIITSLLALLTIYTVYKHRLDFSFSLTISKDETSLNWSMAFLFTLLTVFSGIEYLMCRFTK</sequence>
<protein>
    <submittedName>
        <fullName evidence="1">Uncharacterized protein</fullName>
    </submittedName>
</protein>